<dbReference type="InterPro" id="IPR036772">
    <property type="entry name" value="SRCR-like_dom_sf"/>
</dbReference>
<dbReference type="SUPFAM" id="SSF56487">
    <property type="entry name" value="SRCR-like"/>
    <property type="match status" value="2"/>
</dbReference>
<accession>A0ABD0KZP1</accession>
<evidence type="ECO:0000256" key="1">
    <source>
        <dbReference type="ARBA" id="ARBA00023157"/>
    </source>
</evidence>
<evidence type="ECO:0000256" key="2">
    <source>
        <dbReference type="PROSITE-ProRule" id="PRU00196"/>
    </source>
</evidence>
<dbReference type="Gene3D" id="3.10.250.10">
    <property type="entry name" value="SRCR-like domain"/>
    <property type="match status" value="2"/>
</dbReference>
<feature type="domain" description="SRCR" evidence="3">
    <location>
        <begin position="70"/>
        <end position="121"/>
    </location>
</feature>
<feature type="disulfide bond" evidence="2">
    <location>
        <begin position="33"/>
        <end position="43"/>
    </location>
</feature>
<feature type="domain" description="SRCR" evidence="3">
    <location>
        <begin position="1"/>
        <end position="64"/>
    </location>
</feature>
<protein>
    <recommendedName>
        <fullName evidence="3">SRCR domain-containing protein</fullName>
    </recommendedName>
</protein>
<evidence type="ECO:0000313" key="4">
    <source>
        <dbReference type="EMBL" id="KAK7492486.1"/>
    </source>
</evidence>
<dbReference type="PROSITE" id="PS50287">
    <property type="entry name" value="SRCR_2"/>
    <property type="match status" value="2"/>
</dbReference>
<dbReference type="PANTHER" id="PTHR48071">
    <property type="entry name" value="SRCR DOMAIN-CONTAINING PROTEIN"/>
    <property type="match status" value="1"/>
</dbReference>
<reference evidence="4 5" key="1">
    <citation type="journal article" date="2023" name="Sci. Data">
        <title>Genome assembly of the Korean intertidal mud-creeper Batillaria attramentaria.</title>
        <authorList>
            <person name="Patra A.K."/>
            <person name="Ho P.T."/>
            <person name="Jun S."/>
            <person name="Lee S.J."/>
            <person name="Kim Y."/>
            <person name="Won Y.J."/>
        </authorList>
    </citation>
    <scope>NUCLEOTIDE SEQUENCE [LARGE SCALE GENOMIC DNA]</scope>
    <source>
        <strain evidence="4">Wonlab-2016</strain>
    </source>
</reference>
<dbReference type="EMBL" id="JACVVK020000103">
    <property type="protein sequence ID" value="KAK7492486.1"/>
    <property type="molecule type" value="Genomic_DNA"/>
</dbReference>
<dbReference type="InterPro" id="IPR001190">
    <property type="entry name" value="SRCR"/>
</dbReference>
<dbReference type="SMART" id="SM00202">
    <property type="entry name" value="SR"/>
    <property type="match status" value="1"/>
</dbReference>
<dbReference type="AlphaFoldDB" id="A0ABD0KZP1"/>
<proteinExistence type="predicted"/>
<feature type="non-terminal residue" evidence="4">
    <location>
        <position position="121"/>
    </location>
</feature>
<gene>
    <name evidence="4" type="ORF">BaRGS_00016359</name>
</gene>
<sequence>MLSVVCYSSQPAVWGEAHYGRGNGTILLDDVTCRGNESSILDCQHRGLGVSNCHHSEDVGVDCLPPSPIVRLVNGSRASEGRVEIHDTWGWRTVCSMHNRHYSTPTDDVARVVCRELGFPT</sequence>
<dbReference type="Proteomes" id="UP001519460">
    <property type="component" value="Unassembled WGS sequence"/>
</dbReference>
<dbReference type="PANTHER" id="PTHR48071:SF18">
    <property type="entry name" value="DELETED IN MALIGNANT BRAIN TUMORS 1 PROTEIN-RELATED"/>
    <property type="match status" value="1"/>
</dbReference>
<organism evidence="4 5">
    <name type="scientific">Batillaria attramentaria</name>
    <dbReference type="NCBI Taxonomy" id="370345"/>
    <lineage>
        <taxon>Eukaryota</taxon>
        <taxon>Metazoa</taxon>
        <taxon>Spiralia</taxon>
        <taxon>Lophotrochozoa</taxon>
        <taxon>Mollusca</taxon>
        <taxon>Gastropoda</taxon>
        <taxon>Caenogastropoda</taxon>
        <taxon>Sorbeoconcha</taxon>
        <taxon>Cerithioidea</taxon>
        <taxon>Batillariidae</taxon>
        <taxon>Batillaria</taxon>
    </lineage>
</organism>
<dbReference type="PRINTS" id="PR00258">
    <property type="entry name" value="SPERACTRCPTR"/>
</dbReference>
<keyword evidence="5" id="KW-1185">Reference proteome</keyword>
<evidence type="ECO:0000259" key="3">
    <source>
        <dbReference type="PROSITE" id="PS50287"/>
    </source>
</evidence>
<dbReference type="Pfam" id="PF00530">
    <property type="entry name" value="SRCR"/>
    <property type="match status" value="2"/>
</dbReference>
<comment type="caution">
    <text evidence="2">Lacks conserved residue(s) required for the propagation of feature annotation.</text>
</comment>
<keyword evidence="1 2" id="KW-1015">Disulfide bond</keyword>
<evidence type="ECO:0000313" key="5">
    <source>
        <dbReference type="Proteomes" id="UP001519460"/>
    </source>
</evidence>
<name>A0ABD0KZP1_9CAEN</name>
<comment type="caution">
    <text evidence="4">The sequence shown here is derived from an EMBL/GenBank/DDBJ whole genome shotgun (WGS) entry which is preliminary data.</text>
</comment>